<organism evidence="2 3">
    <name type="scientific">Brassicogethes aeneus</name>
    <name type="common">Rape pollen beetle</name>
    <name type="synonym">Meligethes aeneus</name>
    <dbReference type="NCBI Taxonomy" id="1431903"/>
    <lineage>
        <taxon>Eukaryota</taxon>
        <taxon>Metazoa</taxon>
        <taxon>Ecdysozoa</taxon>
        <taxon>Arthropoda</taxon>
        <taxon>Hexapoda</taxon>
        <taxon>Insecta</taxon>
        <taxon>Pterygota</taxon>
        <taxon>Neoptera</taxon>
        <taxon>Endopterygota</taxon>
        <taxon>Coleoptera</taxon>
        <taxon>Polyphaga</taxon>
        <taxon>Cucujiformia</taxon>
        <taxon>Nitidulidae</taxon>
        <taxon>Meligethinae</taxon>
        <taxon>Brassicogethes</taxon>
    </lineage>
</organism>
<keyword evidence="3" id="KW-1185">Reference proteome</keyword>
<feature type="region of interest" description="Disordered" evidence="1">
    <location>
        <begin position="13"/>
        <end position="33"/>
    </location>
</feature>
<sequence length="233" mass="27053">MDEKLSLSTFLKSSIESPTPGPSRCSSPSTSSTSSVKTYVTLKEILDSNEEGKLFANSQKDSTLTDKTRQILIDLICLYFIHNDIYMSTSHCLHLADDILEHFPSEEKELYFRHQQNKAPKGKLHIKYQNLLRKLRDGGLKPKRQKKNTSGSFSSGGFTNIDFHSEVDAMEHINWIDDEKSSWRELKERWPKCVQFRMNFILRESQTTTEIIQRFPSYKEPLGYKLVYKFTVL</sequence>
<evidence type="ECO:0000313" key="3">
    <source>
        <dbReference type="Proteomes" id="UP001154078"/>
    </source>
</evidence>
<dbReference type="OrthoDB" id="6776649at2759"/>
<proteinExistence type="predicted"/>
<dbReference type="InterPro" id="IPR031934">
    <property type="entry name" value="DUF4769"/>
</dbReference>
<dbReference type="Proteomes" id="UP001154078">
    <property type="component" value="Chromosome 8"/>
</dbReference>
<accession>A0A9P0BH83</accession>
<evidence type="ECO:0000256" key="1">
    <source>
        <dbReference type="SAM" id="MobiDB-lite"/>
    </source>
</evidence>
<dbReference type="Pfam" id="PF15992">
    <property type="entry name" value="DUF4769"/>
    <property type="match status" value="1"/>
</dbReference>
<dbReference type="EMBL" id="OV121139">
    <property type="protein sequence ID" value="CAH0563080.1"/>
    <property type="molecule type" value="Genomic_DNA"/>
</dbReference>
<name>A0A9P0BH83_BRAAE</name>
<protein>
    <submittedName>
        <fullName evidence="2">Uncharacterized protein</fullName>
    </submittedName>
</protein>
<dbReference type="AlphaFoldDB" id="A0A9P0BH83"/>
<gene>
    <name evidence="2" type="ORF">MELIAE_LOCUS12066</name>
</gene>
<reference evidence="2" key="1">
    <citation type="submission" date="2021-12" db="EMBL/GenBank/DDBJ databases">
        <authorList>
            <person name="King R."/>
        </authorList>
    </citation>
    <scope>NUCLEOTIDE SEQUENCE</scope>
</reference>
<feature type="compositionally biased region" description="Low complexity" evidence="1">
    <location>
        <begin position="22"/>
        <end position="33"/>
    </location>
</feature>
<evidence type="ECO:0000313" key="2">
    <source>
        <dbReference type="EMBL" id="CAH0563080.1"/>
    </source>
</evidence>